<dbReference type="GO" id="GO:0046872">
    <property type="term" value="F:metal ion binding"/>
    <property type="evidence" value="ECO:0007669"/>
    <property type="project" value="UniProtKB-KW"/>
</dbReference>
<dbReference type="SUPFAM" id="SSF55874">
    <property type="entry name" value="ATPase domain of HSP90 chaperone/DNA topoisomerase II/histidine kinase"/>
    <property type="match status" value="1"/>
</dbReference>
<evidence type="ECO:0000259" key="19">
    <source>
        <dbReference type="PROSITE" id="PS50109"/>
    </source>
</evidence>
<dbReference type="InterPro" id="IPR050482">
    <property type="entry name" value="Sensor_HK_TwoCompSys"/>
</dbReference>
<evidence type="ECO:0000256" key="18">
    <source>
        <dbReference type="SAM" id="Phobius"/>
    </source>
</evidence>
<comment type="function">
    <text evidence="16">Member of the two-component regulatory system NreB/NreC involved in the control of dissimilatory nitrate/nitrite reduction in response to oxygen. NreB functions as a direct oxygen sensor histidine kinase which is autophosphorylated, in the absence of oxygen, probably at the conserved histidine residue, and transfers its phosphate group probably to a conserved aspartate residue of NreC. NreB/NreC activates the expression of the nitrate (narGHJI) and nitrite (nir) reductase operons, as well as the putative nitrate transporter gene narT.</text>
</comment>
<dbReference type="EMBL" id="LPWF01000025">
    <property type="protein sequence ID" value="ODR97645.1"/>
    <property type="molecule type" value="Genomic_DNA"/>
</dbReference>
<dbReference type="SMART" id="SM00387">
    <property type="entry name" value="HATPase_c"/>
    <property type="match status" value="1"/>
</dbReference>
<evidence type="ECO:0000259" key="20">
    <source>
        <dbReference type="PROSITE" id="PS50885"/>
    </source>
</evidence>
<name>A0A1E3VVU5_9HYPH</name>
<organism evidence="21 22">
    <name type="scientific">Methyloceanibacter superfactus</name>
    <dbReference type="NCBI Taxonomy" id="1774969"/>
    <lineage>
        <taxon>Bacteria</taxon>
        <taxon>Pseudomonadati</taxon>
        <taxon>Pseudomonadota</taxon>
        <taxon>Alphaproteobacteria</taxon>
        <taxon>Hyphomicrobiales</taxon>
        <taxon>Hyphomicrobiaceae</taxon>
        <taxon>Methyloceanibacter</taxon>
    </lineage>
</organism>
<dbReference type="STRING" id="1774969.AUC69_11075"/>
<dbReference type="PANTHER" id="PTHR24421">
    <property type="entry name" value="NITRATE/NITRITE SENSOR PROTEIN NARX-RELATED"/>
    <property type="match status" value="1"/>
</dbReference>
<feature type="transmembrane region" description="Helical" evidence="18">
    <location>
        <begin position="162"/>
        <end position="181"/>
    </location>
</feature>
<dbReference type="GO" id="GO:0005737">
    <property type="term" value="C:cytoplasm"/>
    <property type="evidence" value="ECO:0007669"/>
    <property type="project" value="UniProtKB-SubCell"/>
</dbReference>
<evidence type="ECO:0000256" key="15">
    <source>
        <dbReference type="ARBA" id="ARBA00023014"/>
    </source>
</evidence>
<evidence type="ECO:0000256" key="7">
    <source>
        <dbReference type="ARBA" id="ARBA00022485"/>
    </source>
</evidence>
<evidence type="ECO:0000256" key="9">
    <source>
        <dbReference type="ARBA" id="ARBA00022553"/>
    </source>
</evidence>
<evidence type="ECO:0000256" key="16">
    <source>
        <dbReference type="ARBA" id="ARBA00024827"/>
    </source>
</evidence>
<dbReference type="AlphaFoldDB" id="A0A1E3VVU5"/>
<keyword evidence="8" id="KW-0963">Cytoplasm</keyword>
<comment type="cofactor">
    <cofactor evidence="2">
        <name>[4Fe-4S] cluster</name>
        <dbReference type="ChEBI" id="CHEBI:49883"/>
    </cofactor>
</comment>
<evidence type="ECO:0000256" key="12">
    <source>
        <dbReference type="ARBA" id="ARBA00022777"/>
    </source>
</evidence>
<keyword evidence="10" id="KW-0808">Transferase</keyword>
<dbReference type="Pfam" id="PF07730">
    <property type="entry name" value="HisKA_3"/>
    <property type="match status" value="1"/>
</dbReference>
<dbReference type="Pfam" id="PF02518">
    <property type="entry name" value="HATPase_c"/>
    <property type="match status" value="1"/>
</dbReference>
<evidence type="ECO:0000256" key="17">
    <source>
        <dbReference type="ARBA" id="ARBA00030800"/>
    </source>
</evidence>
<evidence type="ECO:0000313" key="22">
    <source>
        <dbReference type="Proteomes" id="UP000094472"/>
    </source>
</evidence>
<dbReference type="GO" id="GO:0051539">
    <property type="term" value="F:4 iron, 4 sulfur cluster binding"/>
    <property type="evidence" value="ECO:0007669"/>
    <property type="project" value="UniProtKB-KW"/>
</dbReference>
<dbReference type="PANTHER" id="PTHR24421:SF58">
    <property type="entry name" value="SIGNAL TRANSDUCTION HISTIDINE-PROTEIN KINASE_PHOSPHATASE UHPB"/>
    <property type="match status" value="1"/>
</dbReference>
<proteinExistence type="predicted"/>
<dbReference type="CDD" id="cd06225">
    <property type="entry name" value="HAMP"/>
    <property type="match status" value="1"/>
</dbReference>
<keyword evidence="9" id="KW-0597">Phosphoprotein</keyword>
<keyword evidence="11" id="KW-0479">Metal-binding</keyword>
<dbReference type="EC" id="2.7.13.3" evidence="5"/>
<comment type="caution">
    <text evidence="21">The sequence shown here is derived from an EMBL/GenBank/DDBJ whole genome shotgun (WGS) entry which is preliminary data.</text>
</comment>
<dbReference type="InterPro" id="IPR036890">
    <property type="entry name" value="HATPase_C_sf"/>
</dbReference>
<evidence type="ECO:0000256" key="4">
    <source>
        <dbReference type="ARBA" id="ARBA00004496"/>
    </source>
</evidence>
<dbReference type="PROSITE" id="PS50109">
    <property type="entry name" value="HIS_KIN"/>
    <property type="match status" value="1"/>
</dbReference>
<dbReference type="Gene3D" id="6.10.340.10">
    <property type="match status" value="1"/>
</dbReference>
<dbReference type="Pfam" id="PF16448">
    <property type="entry name" value="LapD_MoxY_N"/>
    <property type="match status" value="1"/>
</dbReference>
<evidence type="ECO:0000256" key="2">
    <source>
        <dbReference type="ARBA" id="ARBA00001966"/>
    </source>
</evidence>
<dbReference type="GO" id="GO:0046983">
    <property type="term" value="F:protein dimerization activity"/>
    <property type="evidence" value="ECO:0007669"/>
    <property type="project" value="InterPro"/>
</dbReference>
<dbReference type="InterPro" id="IPR004358">
    <property type="entry name" value="Sig_transdc_His_kin-like_C"/>
</dbReference>
<dbReference type="InterPro" id="IPR032244">
    <property type="entry name" value="LapD_MoxY_N"/>
</dbReference>
<evidence type="ECO:0000256" key="6">
    <source>
        <dbReference type="ARBA" id="ARBA00017322"/>
    </source>
</evidence>
<dbReference type="RefSeq" id="WP_069441735.1">
    <property type="nucleotide sequence ID" value="NZ_LPWF01000025.1"/>
</dbReference>
<sequence length="477" mass="51725">MLQKLWYDRPVRTQLLVAVGAINLLAALVAGAVSIFNTRTATQVEMEASLEVAQRFVAATLKDIAAEGDLDRLDQELPLQLKHLRHVRIMYMDETGNLTIVSPQGPLNGSATPYVPTWFAALVRPQVAGRTVRVVTGETAPIIIVGEPADEIAEAWQDFSSLAVVWLALNALVLAILYVVLGRVLDPLAHLSKGMLRLEDGEYATRLKPSKVKELGVITNRFNTLASALDTARDENSRLYRQLITVQEEERREIANELHDEAGPCLFGIAANASSIQTIANRLPEGRTVEISRRVGEILAIAERLKAMNRALIKKLRPGPLGRVKLGELIAELTAGLQGRHPDTQIRTDIGKLAKSYGEPVDLTVYRCIQEAITNAIRHGEAPNIVVDLAEAPGTGGNGGSASGELHLTISDDGKGIAPSTPKGFGLTTMTERVRSLGGSCVVKSAPSEGTTIRVEIPVHRERKERKRAPELVGEMS</sequence>
<feature type="domain" description="HAMP" evidence="20">
    <location>
        <begin position="182"/>
        <end position="234"/>
    </location>
</feature>
<keyword evidence="22" id="KW-1185">Reference proteome</keyword>
<protein>
    <recommendedName>
        <fullName evidence="6">Oxygen sensor histidine kinase NreB</fullName>
        <ecNumber evidence="5">2.7.13.3</ecNumber>
    </recommendedName>
    <alternativeName>
        <fullName evidence="17">Nitrogen regulation protein B</fullName>
    </alternativeName>
</protein>
<evidence type="ECO:0000256" key="1">
    <source>
        <dbReference type="ARBA" id="ARBA00000085"/>
    </source>
</evidence>
<dbReference type="InterPro" id="IPR003660">
    <property type="entry name" value="HAMP_dom"/>
</dbReference>
<dbReference type="Proteomes" id="UP000094472">
    <property type="component" value="Unassembled WGS sequence"/>
</dbReference>
<dbReference type="Gene3D" id="3.30.565.10">
    <property type="entry name" value="Histidine kinase-like ATPase, C-terminal domain"/>
    <property type="match status" value="1"/>
</dbReference>
<evidence type="ECO:0000256" key="8">
    <source>
        <dbReference type="ARBA" id="ARBA00022490"/>
    </source>
</evidence>
<evidence type="ECO:0000313" key="21">
    <source>
        <dbReference type="EMBL" id="ODR97645.1"/>
    </source>
</evidence>
<dbReference type="SMART" id="SM00304">
    <property type="entry name" value="HAMP"/>
    <property type="match status" value="1"/>
</dbReference>
<dbReference type="Gene3D" id="1.20.5.1930">
    <property type="match status" value="1"/>
</dbReference>
<dbReference type="GO" id="GO:0000155">
    <property type="term" value="F:phosphorelay sensor kinase activity"/>
    <property type="evidence" value="ECO:0007669"/>
    <property type="project" value="InterPro"/>
</dbReference>
<dbReference type="InterPro" id="IPR005467">
    <property type="entry name" value="His_kinase_dom"/>
</dbReference>
<dbReference type="InterPro" id="IPR003594">
    <property type="entry name" value="HATPase_dom"/>
</dbReference>
<keyword evidence="14" id="KW-0902">Two-component regulatory system</keyword>
<evidence type="ECO:0000256" key="3">
    <source>
        <dbReference type="ARBA" id="ARBA00004370"/>
    </source>
</evidence>
<dbReference type="InterPro" id="IPR011712">
    <property type="entry name" value="Sig_transdc_His_kin_sub3_dim/P"/>
</dbReference>
<feature type="transmembrane region" description="Helical" evidence="18">
    <location>
        <begin position="15"/>
        <end position="36"/>
    </location>
</feature>
<evidence type="ECO:0000256" key="13">
    <source>
        <dbReference type="ARBA" id="ARBA00023004"/>
    </source>
</evidence>
<dbReference type="PROSITE" id="PS50885">
    <property type="entry name" value="HAMP"/>
    <property type="match status" value="1"/>
</dbReference>
<keyword evidence="13" id="KW-0408">Iron</keyword>
<feature type="domain" description="Histidine kinase" evidence="19">
    <location>
        <begin position="365"/>
        <end position="461"/>
    </location>
</feature>
<keyword evidence="15" id="KW-0411">Iron-sulfur</keyword>
<keyword evidence="18" id="KW-0472">Membrane</keyword>
<keyword evidence="12" id="KW-0418">Kinase</keyword>
<evidence type="ECO:0000256" key="10">
    <source>
        <dbReference type="ARBA" id="ARBA00022679"/>
    </source>
</evidence>
<dbReference type="GO" id="GO:0016020">
    <property type="term" value="C:membrane"/>
    <property type="evidence" value="ECO:0007669"/>
    <property type="project" value="UniProtKB-SubCell"/>
</dbReference>
<keyword evidence="18" id="KW-0812">Transmembrane</keyword>
<gene>
    <name evidence="21" type="ORF">AUC69_11075</name>
</gene>
<dbReference type="PRINTS" id="PR00344">
    <property type="entry name" value="BCTRLSENSOR"/>
</dbReference>
<reference evidence="21 22" key="1">
    <citation type="journal article" date="2016" name="Environ. Microbiol.">
        <title>New Methyloceanibacter diversity from North Sea sediments includes methanotroph containing solely the soluble methane monooxygenase.</title>
        <authorList>
            <person name="Vekeman B."/>
            <person name="Kerckhof F.M."/>
            <person name="Cremers G."/>
            <person name="de Vos P."/>
            <person name="Vandamme P."/>
            <person name="Boon N."/>
            <person name="Op den Camp H.J."/>
            <person name="Heylen K."/>
        </authorList>
    </citation>
    <scope>NUCLEOTIDE SEQUENCE [LARGE SCALE GENOMIC DNA]</scope>
    <source>
        <strain evidence="21 22">R-67175</strain>
    </source>
</reference>
<keyword evidence="7" id="KW-0004">4Fe-4S</keyword>
<keyword evidence="18" id="KW-1133">Transmembrane helix</keyword>
<evidence type="ECO:0000256" key="11">
    <source>
        <dbReference type="ARBA" id="ARBA00022723"/>
    </source>
</evidence>
<evidence type="ECO:0000256" key="14">
    <source>
        <dbReference type="ARBA" id="ARBA00023012"/>
    </source>
</evidence>
<dbReference type="OrthoDB" id="9778496at2"/>
<comment type="catalytic activity">
    <reaction evidence="1">
        <text>ATP + protein L-histidine = ADP + protein N-phospho-L-histidine.</text>
        <dbReference type="EC" id="2.7.13.3"/>
    </reaction>
</comment>
<evidence type="ECO:0000256" key="5">
    <source>
        <dbReference type="ARBA" id="ARBA00012438"/>
    </source>
</evidence>
<dbReference type="Pfam" id="PF00672">
    <property type="entry name" value="HAMP"/>
    <property type="match status" value="1"/>
</dbReference>
<comment type="subcellular location">
    <subcellularLocation>
        <location evidence="4">Cytoplasm</location>
    </subcellularLocation>
    <subcellularLocation>
        <location evidence="3">Membrane</location>
    </subcellularLocation>
</comment>
<dbReference type="CDD" id="cd16917">
    <property type="entry name" value="HATPase_UhpB-NarQ-NarX-like"/>
    <property type="match status" value="1"/>
</dbReference>
<accession>A0A1E3VVU5</accession>